<dbReference type="AlphaFoldDB" id="A0A1F5ISC1"/>
<evidence type="ECO:0000256" key="9">
    <source>
        <dbReference type="ARBA" id="ARBA00029986"/>
    </source>
</evidence>
<proteinExistence type="inferred from homology"/>
<dbReference type="GO" id="GO:0043022">
    <property type="term" value="F:ribosome binding"/>
    <property type="evidence" value="ECO:0007669"/>
    <property type="project" value="TreeGrafter"/>
</dbReference>
<dbReference type="GO" id="GO:0015031">
    <property type="term" value="P:protein transport"/>
    <property type="evidence" value="ECO:0007669"/>
    <property type="project" value="InterPro"/>
</dbReference>
<feature type="compositionally biased region" description="Polar residues" evidence="10">
    <location>
        <begin position="176"/>
        <end position="198"/>
    </location>
</feature>
<reference evidence="13 14" key="1">
    <citation type="journal article" date="2016" name="Nat. Commun.">
        <title>Thousands of microbial genomes shed light on interconnected biogeochemical processes in an aquifer system.</title>
        <authorList>
            <person name="Anantharaman K."/>
            <person name="Brown C.T."/>
            <person name="Hug L.A."/>
            <person name="Sharon I."/>
            <person name="Castelle C.J."/>
            <person name="Probst A.J."/>
            <person name="Thomas B.C."/>
            <person name="Singh A."/>
            <person name="Wilkins M.J."/>
            <person name="Karaoz U."/>
            <person name="Brodie E.L."/>
            <person name="Williams K.H."/>
            <person name="Hubbard S.S."/>
            <person name="Banfield J.F."/>
        </authorList>
    </citation>
    <scope>NUCLEOTIDE SEQUENCE [LARGE SCALE GENOMIC DNA]</scope>
</reference>
<feature type="domain" description="Trigger factor ribosome-binding bacterial" evidence="11">
    <location>
        <begin position="5"/>
        <end position="146"/>
    </location>
</feature>
<dbReference type="InterPro" id="IPR008881">
    <property type="entry name" value="Trigger_fac_ribosome-bd_bac"/>
</dbReference>
<evidence type="ECO:0000259" key="12">
    <source>
        <dbReference type="Pfam" id="PF05698"/>
    </source>
</evidence>
<protein>
    <recommendedName>
        <fullName evidence="5">Trigger factor</fullName>
        <ecNumber evidence="4">5.2.1.8</ecNumber>
    </recommendedName>
    <alternativeName>
        <fullName evidence="9">PPIase</fullName>
    </alternativeName>
</protein>
<evidence type="ECO:0000256" key="10">
    <source>
        <dbReference type="SAM" id="MobiDB-lite"/>
    </source>
</evidence>
<dbReference type="EC" id="5.2.1.8" evidence="4"/>
<gene>
    <name evidence="13" type="ORF">A2871_00150</name>
</gene>
<dbReference type="SUPFAM" id="SSF109998">
    <property type="entry name" value="Triger factor/SurA peptide-binding domain-like"/>
    <property type="match status" value="1"/>
</dbReference>
<evidence type="ECO:0000313" key="13">
    <source>
        <dbReference type="EMBL" id="OGE19253.1"/>
    </source>
</evidence>
<evidence type="ECO:0000256" key="6">
    <source>
        <dbReference type="ARBA" id="ARBA00023110"/>
    </source>
</evidence>
<accession>A0A1F5ISC1</accession>
<dbReference type="GO" id="GO:0044183">
    <property type="term" value="F:protein folding chaperone"/>
    <property type="evidence" value="ECO:0007669"/>
    <property type="project" value="TreeGrafter"/>
</dbReference>
<feature type="domain" description="Trigger factor C-terminal" evidence="12">
    <location>
        <begin position="212"/>
        <end position="366"/>
    </location>
</feature>
<dbReference type="InterPro" id="IPR027304">
    <property type="entry name" value="Trigger_fact/SurA_dom_sf"/>
</dbReference>
<evidence type="ECO:0000256" key="2">
    <source>
        <dbReference type="ARBA" id="ARBA00004496"/>
    </source>
</evidence>
<name>A0A1F5ISC1_9BACT</name>
<keyword evidence="8" id="KW-0413">Isomerase</keyword>
<dbReference type="GO" id="GO:0003755">
    <property type="term" value="F:peptidyl-prolyl cis-trans isomerase activity"/>
    <property type="evidence" value="ECO:0007669"/>
    <property type="project" value="UniProtKB-KW"/>
</dbReference>
<comment type="subcellular location">
    <subcellularLocation>
        <location evidence="2">Cytoplasm</location>
    </subcellularLocation>
</comment>
<dbReference type="InterPro" id="IPR005215">
    <property type="entry name" value="Trig_fac"/>
</dbReference>
<comment type="catalytic activity">
    <reaction evidence="1">
        <text>[protein]-peptidylproline (omega=180) = [protein]-peptidylproline (omega=0)</text>
        <dbReference type="Rhea" id="RHEA:16237"/>
        <dbReference type="Rhea" id="RHEA-COMP:10747"/>
        <dbReference type="Rhea" id="RHEA-COMP:10748"/>
        <dbReference type="ChEBI" id="CHEBI:83833"/>
        <dbReference type="ChEBI" id="CHEBI:83834"/>
        <dbReference type="EC" id="5.2.1.8"/>
    </reaction>
</comment>
<evidence type="ECO:0000259" key="11">
    <source>
        <dbReference type="Pfam" id="PF05697"/>
    </source>
</evidence>
<dbReference type="GO" id="GO:0005737">
    <property type="term" value="C:cytoplasm"/>
    <property type="evidence" value="ECO:0007669"/>
    <property type="project" value="UniProtKB-SubCell"/>
</dbReference>
<dbReference type="PANTHER" id="PTHR30560:SF3">
    <property type="entry name" value="TRIGGER FACTOR-LIKE PROTEIN TIG, CHLOROPLASTIC"/>
    <property type="match status" value="1"/>
</dbReference>
<evidence type="ECO:0000256" key="1">
    <source>
        <dbReference type="ARBA" id="ARBA00000971"/>
    </source>
</evidence>
<dbReference type="GO" id="GO:0051083">
    <property type="term" value="P:'de novo' cotranslational protein folding"/>
    <property type="evidence" value="ECO:0007669"/>
    <property type="project" value="TreeGrafter"/>
</dbReference>
<evidence type="ECO:0000313" key="14">
    <source>
        <dbReference type="Proteomes" id="UP000176336"/>
    </source>
</evidence>
<dbReference type="InterPro" id="IPR036611">
    <property type="entry name" value="Trigger_fac_ribosome-bd_sf"/>
</dbReference>
<dbReference type="Gene3D" id="1.10.3120.10">
    <property type="entry name" value="Trigger factor, C-terminal domain"/>
    <property type="match status" value="1"/>
</dbReference>
<dbReference type="Pfam" id="PF05698">
    <property type="entry name" value="Trigger_C"/>
    <property type="match status" value="1"/>
</dbReference>
<dbReference type="Proteomes" id="UP000176336">
    <property type="component" value="Unassembled WGS sequence"/>
</dbReference>
<dbReference type="Pfam" id="PF05697">
    <property type="entry name" value="Trigger_N"/>
    <property type="match status" value="1"/>
</dbReference>
<dbReference type="SUPFAM" id="SSF102735">
    <property type="entry name" value="Trigger factor ribosome-binding domain"/>
    <property type="match status" value="1"/>
</dbReference>
<comment type="caution">
    <text evidence="13">The sequence shown here is derived from an EMBL/GenBank/DDBJ whole genome shotgun (WGS) entry which is preliminary data.</text>
</comment>
<dbReference type="EMBL" id="MFCR01000003">
    <property type="protein sequence ID" value="OGE19253.1"/>
    <property type="molecule type" value="Genomic_DNA"/>
</dbReference>
<evidence type="ECO:0000256" key="5">
    <source>
        <dbReference type="ARBA" id="ARBA00016902"/>
    </source>
</evidence>
<evidence type="ECO:0000256" key="3">
    <source>
        <dbReference type="ARBA" id="ARBA00005464"/>
    </source>
</evidence>
<dbReference type="GO" id="GO:0043335">
    <property type="term" value="P:protein unfolding"/>
    <property type="evidence" value="ECO:0007669"/>
    <property type="project" value="TreeGrafter"/>
</dbReference>
<sequence>MIAKNIVKQPKSIVEVTITAPWTDLQATWDATLAKMAADVELSGFRKGTAPLPMVEQQLGTRLQDEVLKAAMPNFLIEALKGTDIVPIDYPKYDLVSFVKGSQLQFKATVTNRPAITVGNYKTIKVSKPSPKPVTEEEVQKVIDDLFKRWKTRAGVQPAGNTGPASAEATAGKQAGSISFQGGSASTQGAVDAQSGSAGPNEEFAHAMGALSLNDLKSKIRKDLESNVSYNNELDFEEAILQEVEKITTVELPEILIADELNRMLVSLQRRVADMGLLLEDYLKSQGKTMDQIKTEWRVQAEKNVRMELGLSEVARAENVIISDSELQAEVDKIQDNKVKQQFEAQEPRLHLRHALRQTRTLDLLKKMVG</sequence>
<keyword evidence="6" id="KW-0697">Rotamase</keyword>
<evidence type="ECO:0000256" key="4">
    <source>
        <dbReference type="ARBA" id="ARBA00013194"/>
    </source>
</evidence>
<dbReference type="InterPro" id="IPR008880">
    <property type="entry name" value="Trigger_fac_C"/>
</dbReference>
<dbReference type="Gene3D" id="3.30.70.1050">
    <property type="entry name" value="Trigger factor ribosome-binding domain"/>
    <property type="match status" value="1"/>
</dbReference>
<comment type="similarity">
    <text evidence="3">Belongs to the FKBP-type PPIase family. Tig subfamily.</text>
</comment>
<keyword evidence="7" id="KW-0143">Chaperone</keyword>
<evidence type="ECO:0000256" key="8">
    <source>
        <dbReference type="ARBA" id="ARBA00023235"/>
    </source>
</evidence>
<evidence type="ECO:0000256" key="7">
    <source>
        <dbReference type="ARBA" id="ARBA00023186"/>
    </source>
</evidence>
<organism evidence="13 14">
    <name type="scientific">Candidatus Daviesbacteria bacterium RIFCSPHIGHO2_01_FULL_41_23</name>
    <dbReference type="NCBI Taxonomy" id="1797764"/>
    <lineage>
        <taxon>Bacteria</taxon>
        <taxon>Candidatus Daviesiibacteriota</taxon>
    </lineage>
</organism>
<dbReference type="InterPro" id="IPR037041">
    <property type="entry name" value="Trigger_fac_C_sf"/>
</dbReference>
<dbReference type="PANTHER" id="PTHR30560">
    <property type="entry name" value="TRIGGER FACTOR CHAPERONE AND PEPTIDYL-PROLYL CIS/TRANS ISOMERASE"/>
    <property type="match status" value="1"/>
</dbReference>
<feature type="region of interest" description="Disordered" evidence="10">
    <location>
        <begin position="155"/>
        <end position="202"/>
    </location>
</feature>